<organism evidence="6 7">
    <name type="scientific">Exophiala bonariae</name>
    <dbReference type="NCBI Taxonomy" id="1690606"/>
    <lineage>
        <taxon>Eukaryota</taxon>
        <taxon>Fungi</taxon>
        <taxon>Dikarya</taxon>
        <taxon>Ascomycota</taxon>
        <taxon>Pezizomycotina</taxon>
        <taxon>Eurotiomycetes</taxon>
        <taxon>Chaetothyriomycetidae</taxon>
        <taxon>Chaetothyriales</taxon>
        <taxon>Herpotrichiellaceae</taxon>
        <taxon>Exophiala</taxon>
    </lineage>
</organism>
<name>A0AAV9MRQ1_9EURO</name>
<dbReference type="Gene3D" id="3.40.50.720">
    <property type="entry name" value="NAD(P)-binding Rossmann-like Domain"/>
    <property type="match status" value="1"/>
</dbReference>
<dbReference type="Proteomes" id="UP001358417">
    <property type="component" value="Unassembled WGS sequence"/>
</dbReference>
<dbReference type="NCBIfam" id="TIGR03649">
    <property type="entry name" value="ergot_EASG"/>
    <property type="match status" value="1"/>
</dbReference>
<dbReference type="RefSeq" id="XP_064699804.1">
    <property type="nucleotide sequence ID" value="XM_064855553.1"/>
</dbReference>
<dbReference type="InterPro" id="IPR008030">
    <property type="entry name" value="NmrA-like"/>
</dbReference>
<dbReference type="InterPro" id="IPR051604">
    <property type="entry name" value="Ergot_Alk_Oxidoreductase"/>
</dbReference>
<dbReference type="InterPro" id="IPR036291">
    <property type="entry name" value="NAD(P)-bd_dom_sf"/>
</dbReference>
<dbReference type="Gene3D" id="3.90.25.10">
    <property type="entry name" value="UDP-galactose 4-epimerase, domain 1"/>
    <property type="match status" value="1"/>
</dbReference>
<comment type="pathway">
    <text evidence="1">Alkaloid biosynthesis; ergot alkaloid biosynthesis.</text>
</comment>
<dbReference type="GO" id="GO:0009820">
    <property type="term" value="P:alkaloid metabolic process"/>
    <property type="evidence" value="ECO:0007669"/>
    <property type="project" value="UniProtKB-KW"/>
</dbReference>
<comment type="caution">
    <text evidence="6">The sequence shown here is derived from an EMBL/GenBank/DDBJ whole genome shotgun (WGS) entry which is preliminary data.</text>
</comment>
<keyword evidence="4" id="KW-0560">Oxidoreductase</keyword>
<evidence type="ECO:0000256" key="3">
    <source>
        <dbReference type="ARBA" id="ARBA00022589"/>
    </source>
</evidence>
<dbReference type="GO" id="GO:0016491">
    <property type="term" value="F:oxidoreductase activity"/>
    <property type="evidence" value="ECO:0007669"/>
    <property type="project" value="UniProtKB-KW"/>
</dbReference>
<reference evidence="6 7" key="1">
    <citation type="submission" date="2023-08" db="EMBL/GenBank/DDBJ databases">
        <title>Black Yeasts Isolated from many extreme environments.</title>
        <authorList>
            <person name="Coleine C."/>
            <person name="Stajich J.E."/>
            <person name="Selbmann L."/>
        </authorList>
    </citation>
    <scope>NUCLEOTIDE SEQUENCE [LARGE SCALE GENOMIC DNA]</scope>
    <source>
        <strain evidence="6 7">CCFEE 5792</strain>
    </source>
</reference>
<sequence length="282" mass="31442">MSILVLGGRGKTATHLAILLEQHNISFVVASRNPTESGSFQHLRFDWLDESTYDNVIAPSMDRIRAIYMVAPEVPDCLTPMKRFIDHARQRGAKRFVLLSSSAIAAGGPFFGKVHEYLCTLEVEYSVLRPSWFQGMPNHRTLDENYIVQEGKIYSATRDGKVAFISAKDIAMAAFHLLTAEKSSDTDHILQGPELLSYDEVAAIISEKSGRRVKHERITVANLGAKYVQVGMPVEYAQTLAALENDIGDGSEAPLGDEFFRITGRAPQSFRTFADENFARWL</sequence>
<keyword evidence="3" id="KW-0017">Alkaloid metabolism</keyword>
<gene>
    <name evidence="6" type="ORF">LTR84_012028</name>
</gene>
<dbReference type="AlphaFoldDB" id="A0AAV9MRQ1"/>
<protein>
    <recommendedName>
        <fullName evidence="5">NmrA-like domain-containing protein</fullName>
    </recommendedName>
</protein>
<evidence type="ECO:0000256" key="2">
    <source>
        <dbReference type="ARBA" id="ARBA00005372"/>
    </source>
</evidence>
<dbReference type="SUPFAM" id="SSF51735">
    <property type="entry name" value="NAD(P)-binding Rossmann-fold domains"/>
    <property type="match status" value="1"/>
</dbReference>
<evidence type="ECO:0000313" key="6">
    <source>
        <dbReference type="EMBL" id="KAK5042912.1"/>
    </source>
</evidence>
<dbReference type="Pfam" id="PF05368">
    <property type="entry name" value="NmrA"/>
    <property type="match status" value="1"/>
</dbReference>
<dbReference type="PANTHER" id="PTHR43162:SF1">
    <property type="entry name" value="PRESTALK A DIFFERENTIATION PROTEIN A"/>
    <property type="match status" value="1"/>
</dbReference>
<dbReference type="EMBL" id="JAVRRD010000069">
    <property type="protein sequence ID" value="KAK5042912.1"/>
    <property type="molecule type" value="Genomic_DNA"/>
</dbReference>
<proteinExistence type="inferred from homology"/>
<evidence type="ECO:0000256" key="4">
    <source>
        <dbReference type="ARBA" id="ARBA00023002"/>
    </source>
</evidence>
<feature type="domain" description="NmrA-like" evidence="5">
    <location>
        <begin position="3"/>
        <end position="249"/>
    </location>
</feature>
<keyword evidence="7" id="KW-1185">Reference proteome</keyword>
<dbReference type="GeneID" id="89980175"/>
<dbReference type="PANTHER" id="PTHR43162">
    <property type="match status" value="1"/>
</dbReference>
<comment type="similarity">
    <text evidence="2">Belongs to the fgaFS/easG family.</text>
</comment>
<dbReference type="InterPro" id="IPR019901">
    <property type="entry name" value="Ergot_alkaloid_biosynthesis"/>
</dbReference>
<accession>A0AAV9MRQ1</accession>
<evidence type="ECO:0000256" key="1">
    <source>
        <dbReference type="ARBA" id="ARBA00005107"/>
    </source>
</evidence>
<evidence type="ECO:0000313" key="7">
    <source>
        <dbReference type="Proteomes" id="UP001358417"/>
    </source>
</evidence>
<evidence type="ECO:0000259" key="5">
    <source>
        <dbReference type="Pfam" id="PF05368"/>
    </source>
</evidence>